<sequence>MIVHRGGFPMFPKAGIPTRDVVTPVTFVAFIVSTITGIMLLLHWKAGLVRFSHEWLSIAFSAVAIWHLARNWRPFTAYLRRNTALAVLSTSLVASIVFTAITGDTSNASPGAVFRALSGATLESAAPAFGMTPSDAVAKLKSANIEVSGGETLGEIGARAGIGPAAVATILATQARR</sequence>
<dbReference type="EMBL" id="CP067420">
    <property type="protein sequence ID" value="QQP90622.1"/>
    <property type="molecule type" value="Genomic_DNA"/>
</dbReference>
<keyword evidence="1" id="KW-0812">Transmembrane</keyword>
<dbReference type="Pfam" id="PF14358">
    <property type="entry name" value="DUF4405"/>
    <property type="match status" value="1"/>
</dbReference>
<feature type="transmembrane region" description="Helical" evidence="1">
    <location>
        <begin position="55"/>
        <end position="72"/>
    </location>
</feature>
<name>A0ABX7B8F9_9PROT</name>
<dbReference type="Proteomes" id="UP000595197">
    <property type="component" value="Chromosome"/>
</dbReference>
<gene>
    <name evidence="3" type="ORF">IGS68_05105</name>
</gene>
<evidence type="ECO:0000313" key="3">
    <source>
        <dbReference type="EMBL" id="QQP90622.1"/>
    </source>
</evidence>
<evidence type="ECO:0000313" key="4">
    <source>
        <dbReference type="Proteomes" id="UP000595197"/>
    </source>
</evidence>
<dbReference type="SUPFAM" id="SSF81342">
    <property type="entry name" value="Transmembrane di-heme cytochromes"/>
    <property type="match status" value="1"/>
</dbReference>
<organism evidence="3 4">
    <name type="scientific">Skermanella cutis</name>
    <dbReference type="NCBI Taxonomy" id="2775420"/>
    <lineage>
        <taxon>Bacteria</taxon>
        <taxon>Pseudomonadati</taxon>
        <taxon>Pseudomonadota</taxon>
        <taxon>Alphaproteobacteria</taxon>
        <taxon>Rhodospirillales</taxon>
        <taxon>Azospirillaceae</taxon>
        <taxon>Skermanella</taxon>
    </lineage>
</organism>
<dbReference type="RefSeq" id="WP_201077840.1">
    <property type="nucleotide sequence ID" value="NZ_CP067420.1"/>
</dbReference>
<feature type="transmembrane region" description="Helical" evidence="1">
    <location>
        <begin position="84"/>
        <end position="101"/>
    </location>
</feature>
<keyword evidence="1" id="KW-0472">Membrane</keyword>
<feature type="domain" description="Flavinylation-associated cytochrome" evidence="2">
    <location>
        <begin position="21"/>
        <end position="72"/>
    </location>
</feature>
<keyword evidence="4" id="KW-1185">Reference proteome</keyword>
<accession>A0ABX7B8F9</accession>
<evidence type="ECO:0000256" key="1">
    <source>
        <dbReference type="SAM" id="Phobius"/>
    </source>
</evidence>
<reference evidence="3" key="1">
    <citation type="submission" date="2021-02" db="EMBL/GenBank/DDBJ databases">
        <title>Skermanella TT6 skin isolate.</title>
        <authorList>
            <person name="Lee K."/>
            <person name="Ganzorig M."/>
        </authorList>
    </citation>
    <scope>NUCLEOTIDE SEQUENCE</scope>
    <source>
        <strain evidence="3">TT6</strain>
    </source>
</reference>
<proteinExistence type="predicted"/>
<protein>
    <submittedName>
        <fullName evidence="3">DUF4405 domain-containing protein</fullName>
    </submittedName>
</protein>
<keyword evidence="1" id="KW-1133">Transmembrane helix</keyword>
<evidence type="ECO:0000259" key="2">
    <source>
        <dbReference type="Pfam" id="PF14358"/>
    </source>
</evidence>
<dbReference type="InterPro" id="IPR016174">
    <property type="entry name" value="Di-haem_cyt_TM"/>
</dbReference>
<feature type="transmembrane region" description="Helical" evidence="1">
    <location>
        <begin position="21"/>
        <end position="43"/>
    </location>
</feature>
<dbReference type="InterPro" id="IPR025517">
    <property type="entry name" value="DUF4405"/>
</dbReference>